<dbReference type="InterPro" id="IPR008266">
    <property type="entry name" value="Tyr_kinase_AS"/>
</dbReference>
<dbReference type="GO" id="GO:0004674">
    <property type="term" value="F:protein serine/threonine kinase activity"/>
    <property type="evidence" value="ECO:0007669"/>
    <property type="project" value="UniProtKB-EC"/>
</dbReference>
<name>A0A6A6PC78_9PEZI</name>
<organism evidence="11 12">
    <name type="scientific">Lineolata rhizophorae</name>
    <dbReference type="NCBI Taxonomy" id="578093"/>
    <lineage>
        <taxon>Eukaryota</taxon>
        <taxon>Fungi</taxon>
        <taxon>Dikarya</taxon>
        <taxon>Ascomycota</taxon>
        <taxon>Pezizomycotina</taxon>
        <taxon>Dothideomycetes</taxon>
        <taxon>Dothideomycetes incertae sedis</taxon>
        <taxon>Lineolatales</taxon>
        <taxon>Lineolataceae</taxon>
        <taxon>Lineolata</taxon>
    </lineage>
</organism>
<evidence type="ECO:0000256" key="9">
    <source>
        <dbReference type="ARBA" id="ARBA00048679"/>
    </source>
</evidence>
<evidence type="ECO:0000256" key="6">
    <source>
        <dbReference type="ARBA" id="ARBA00030980"/>
    </source>
</evidence>
<dbReference type="GO" id="GO:0005524">
    <property type="term" value="F:ATP binding"/>
    <property type="evidence" value="ECO:0007669"/>
    <property type="project" value="InterPro"/>
</dbReference>
<dbReference type="OrthoDB" id="4062651at2759"/>
<protein>
    <recommendedName>
        <fullName evidence="5">EKC/KEOPS complex subunit BUD32</fullName>
        <ecNumber evidence="3">2.7.11.1</ecNumber>
    </recommendedName>
    <alternativeName>
        <fullName evidence="6 7">Atypical Serine/threonine protein kinase BUD32</fullName>
    </alternativeName>
    <alternativeName>
        <fullName evidence="4">EKC/KEOPS complex subunit bud32</fullName>
    </alternativeName>
</protein>
<dbReference type="InterPro" id="IPR000719">
    <property type="entry name" value="Prot_kinase_dom"/>
</dbReference>
<evidence type="ECO:0000256" key="2">
    <source>
        <dbReference type="ARBA" id="ARBA00011534"/>
    </source>
</evidence>
<feature type="domain" description="Protein kinase" evidence="10">
    <location>
        <begin position="91"/>
        <end position="319"/>
    </location>
</feature>
<evidence type="ECO:0000256" key="7">
    <source>
        <dbReference type="ARBA" id="ARBA00033194"/>
    </source>
</evidence>
<dbReference type="Proteomes" id="UP000799766">
    <property type="component" value="Unassembled WGS sequence"/>
</dbReference>
<dbReference type="InterPro" id="IPR011009">
    <property type="entry name" value="Kinase-like_dom_sf"/>
</dbReference>
<evidence type="ECO:0000256" key="3">
    <source>
        <dbReference type="ARBA" id="ARBA00012513"/>
    </source>
</evidence>
<dbReference type="SUPFAM" id="SSF56112">
    <property type="entry name" value="Protein kinase-like (PK-like)"/>
    <property type="match status" value="1"/>
</dbReference>
<comment type="function">
    <text evidence="1">Component of the EKC/KEOPS complex that is required for the formation of a threonylcarbamoyl group on adenosine at position 37 (t(6)A37) in tRNAs that read codons beginning with adenine. The complex is probably involved in the transfer of the threonylcarbamoyl moiety of threonylcarbamoyl-AMP (TC-AMP) to the N6 group of A37. BUD32 has ATPase activity in the context of the EKC/KEOPS complex and likely plays a supporting role to the catalytic subunit KAE1. The EKC/KEOPS complex also promotes both telomere uncapping and telomere elongation. The complex is required for efficient recruitment of transcriptional coactivators.</text>
</comment>
<comment type="subunit">
    <text evidence="2">Component of the EKC/KEOPS complex composed of at least BUD32, CGI121, GON7, KAE1 and PCC1; the whole complex dimerizes.</text>
</comment>
<evidence type="ECO:0000259" key="10">
    <source>
        <dbReference type="PROSITE" id="PS50011"/>
    </source>
</evidence>
<dbReference type="Gene3D" id="1.10.510.10">
    <property type="entry name" value="Transferase(Phosphotransferase) domain 1"/>
    <property type="match status" value="1"/>
</dbReference>
<dbReference type="PROSITE" id="PS00109">
    <property type="entry name" value="PROTEIN_KINASE_TYR"/>
    <property type="match status" value="1"/>
</dbReference>
<dbReference type="EMBL" id="MU001671">
    <property type="protein sequence ID" value="KAF2461402.1"/>
    <property type="molecule type" value="Genomic_DNA"/>
</dbReference>
<evidence type="ECO:0000256" key="4">
    <source>
        <dbReference type="ARBA" id="ARBA00013948"/>
    </source>
</evidence>
<keyword evidence="12" id="KW-1185">Reference proteome</keyword>
<evidence type="ECO:0000313" key="11">
    <source>
        <dbReference type="EMBL" id="KAF2461402.1"/>
    </source>
</evidence>
<evidence type="ECO:0000256" key="5">
    <source>
        <dbReference type="ARBA" id="ARBA00019973"/>
    </source>
</evidence>
<sequence>MISPEDRFWVVAEAIRGNVHRGYIIDWDQRRWYAVCGPKSLLPPEEEKEVDDDGILISTDAGDDPTLIPYYPRYSDTPSLHDCSTIRLSELTELDRLGPGVDLMSYVDEAVTRKVVFKYSMIVQWMQQIWNELHLVKSFRHPNLVPFDRVVVDDVESRVLGFTTTYIPGGTLGQKRDRVFRFEWLQQLTAVVDYLNLELGVVHQDVAPRNLLISPTTDEIQLFDFDRAAPITRAALPWNDVTGVIFTLYEIMTEDSHLCEVEGPYTPDMPPPSPLLEGCSEAGKPIYNTGVSRRRSDALKQKKNVIWERPPQQQSNCRR</sequence>
<evidence type="ECO:0000313" key="12">
    <source>
        <dbReference type="Proteomes" id="UP000799766"/>
    </source>
</evidence>
<comment type="catalytic activity">
    <reaction evidence="8">
        <text>L-threonyl-[protein] + ATP = O-phospho-L-threonyl-[protein] + ADP + H(+)</text>
        <dbReference type="Rhea" id="RHEA:46608"/>
        <dbReference type="Rhea" id="RHEA-COMP:11060"/>
        <dbReference type="Rhea" id="RHEA-COMP:11605"/>
        <dbReference type="ChEBI" id="CHEBI:15378"/>
        <dbReference type="ChEBI" id="CHEBI:30013"/>
        <dbReference type="ChEBI" id="CHEBI:30616"/>
        <dbReference type="ChEBI" id="CHEBI:61977"/>
        <dbReference type="ChEBI" id="CHEBI:456216"/>
        <dbReference type="EC" id="2.7.11.1"/>
    </reaction>
</comment>
<dbReference type="EC" id="2.7.11.1" evidence="3"/>
<accession>A0A6A6PC78</accession>
<comment type="catalytic activity">
    <reaction evidence="9">
        <text>L-seryl-[protein] + ATP = O-phospho-L-seryl-[protein] + ADP + H(+)</text>
        <dbReference type="Rhea" id="RHEA:17989"/>
        <dbReference type="Rhea" id="RHEA-COMP:9863"/>
        <dbReference type="Rhea" id="RHEA-COMP:11604"/>
        <dbReference type="ChEBI" id="CHEBI:15378"/>
        <dbReference type="ChEBI" id="CHEBI:29999"/>
        <dbReference type="ChEBI" id="CHEBI:30616"/>
        <dbReference type="ChEBI" id="CHEBI:83421"/>
        <dbReference type="ChEBI" id="CHEBI:456216"/>
        <dbReference type="EC" id="2.7.11.1"/>
    </reaction>
</comment>
<evidence type="ECO:0000256" key="8">
    <source>
        <dbReference type="ARBA" id="ARBA00047899"/>
    </source>
</evidence>
<proteinExistence type="predicted"/>
<dbReference type="Pfam" id="PF00069">
    <property type="entry name" value="Pkinase"/>
    <property type="match status" value="1"/>
</dbReference>
<dbReference type="SMART" id="SM00220">
    <property type="entry name" value="S_TKc"/>
    <property type="match status" value="1"/>
</dbReference>
<dbReference type="PROSITE" id="PS50011">
    <property type="entry name" value="PROTEIN_KINASE_DOM"/>
    <property type="match status" value="1"/>
</dbReference>
<gene>
    <name evidence="11" type="ORF">BDY21DRAFT_368638</name>
</gene>
<dbReference type="AlphaFoldDB" id="A0A6A6PC78"/>
<reference evidence="11" key="1">
    <citation type="journal article" date="2020" name="Stud. Mycol.">
        <title>101 Dothideomycetes genomes: a test case for predicting lifestyles and emergence of pathogens.</title>
        <authorList>
            <person name="Haridas S."/>
            <person name="Albert R."/>
            <person name="Binder M."/>
            <person name="Bloem J."/>
            <person name="Labutti K."/>
            <person name="Salamov A."/>
            <person name="Andreopoulos B."/>
            <person name="Baker S."/>
            <person name="Barry K."/>
            <person name="Bills G."/>
            <person name="Bluhm B."/>
            <person name="Cannon C."/>
            <person name="Castanera R."/>
            <person name="Culley D."/>
            <person name="Daum C."/>
            <person name="Ezra D."/>
            <person name="Gonzalez J."/>
            <person name="Henrissat B."/>
            <person name="Kuo A."/>
            <person name="Liang C."/>
            <person name="Lipzen A."/>
            <person name="Lutzoni F."/>
            <person name="Magnuson J."/>
            <person name="Mondo S."/>
            <person name="Nolan M."/>
            <person name="Ohm R."/>
            <person name="Pangilinan J."/>
            <person name="Park H.-J."/>
            <person name="Ramirez L."/>
            <person name="Alfaro M."/>
            <person name="Sun H."/>
            <person name="Tritt A."/>
            <person name="Yoshinaga Y."/>
            <person name="Zwiers L.-H."/>
            <person name="Turgeon B."/>
            <person name="Goodwin S."/>
            <person name="Spatafora J."/>
            <person name="Crous P."/>
            <person name="Grigoriev I."/>
        </authorList>
    </citation>
    <scope>NUCLEOTIDE SEQUENCE</scope>
    <source>
        <strain evidence="11">ATCC 16933</strain>
    </source>
</reference>
<evidence type="ECO:0000256" key="1">
    <source>
        <dbReference type="ARBA" id="ARBA00003747"/>
    </source>
</evidence>